<evidence type="ECO:0000313" key="1">
    <source>
        <dbReference type="EMBL" id="QOT79422.1"/>
    </source>
</evidence>
<reference evidence="1 2" key="1">
    <citation type="submission" date="2020-10" db="EMBL/GenBank/DDBJ databases">
        <title>Complete genome sequence of Cupriavidus basilensis CCUG 49340T.</title>
        <authorList>
            <person name="Salva-Serra F."/>
            <person name="Donoso R.A."/>
            <person name="Cho K.H."/>
            <person name="Yoo J.A."/>
            <person name="Lee K."/>
            <person name="Yoon S.-H."/>
            <person name="Perez-Pantoja D."/>
            <person name="Moore E.R.B."/>
        </authorList>
    </citation>
    <scope>NUCLEOTIDE SEQUENCE [LARGE SCALE GENOMIC DNA]</scope>
    <source>
        <strain evidence="2">CCUG 49340</strain>
    </source>
</reference>
<evidence type="ECO:0000313" key="2">
    <source>
        <dbReference type="Proteomes" id="UP000397656"/>
    </source>
</evidence>
<name>A0A7M2H5P8_9BURK</name>
<accession>A0A7M2H5P8</accession>
<gene>
    <name evidence="1" type="ORF">F7R26_032375</name>
</gene>
<organism evidence="1 2">
    <name type="scientific">Cupriavidus basilensis</name>
    <dbReference type="NCBI Taxonomy" id="68895"/>
    <lineage>
        <taxon>Bacteria</taxon>
        <taxon>Pseudomonadati</taxon>
        <taxon>Pseudomonadota</taxon>
        <taxon>Betaproteobacteria</taxon>
        <taxon>Burkholderiales</taxon>
        <taxon>Burkholderiaceae</taxon>
        <taxon>Cupriavidus</taxon>
    </lineage>
</organism>
<dbReference type="RefSeq" id="WP_193692193.1">
    <property type="nucleotide sequence ID" value="NZ_CP062804.1"/>
</dbReference>
<sequence>MPTENPFRAVMSGERQWTVVITVIPMGVMQVVANQIVDMVAVRYGLVATARAVPVVRVMGTAMMVRGAPIRVGVAYGEHVLIDVIAVHIVQVPVMQIVNMSLMAHSDVSALRPVLVRMIGGVLQRAVDHGANSLMGSRVRIRGTRLPGGRKGKLVGRQPAE</sequence>
<dbReference type="GeneID" id="98405663"/>
<protein>
    <submittedName>
        <fullName evidence="1">Uncharacterized protein</fullName>
    </submittedName>
</protein>
<dbReference type="EMBL" id="CP062804">
    <property type="protein sequence ID" value="QOT79422.1"/>
    <property type="molecule type" value="Genomic_DNA"/>
</dbReference>
<dbReference type="Proteomes" id="UP000397656">
    <property type="component" value="Chromosome 2"/>
</dbReference>
<dbReference type="AlphaFoldDB" id="A0A7M2H5P8"/>
<proteinExistence type="predicted"/>